<dbReference type="InterPro" id="IPR036812">
    <property type="entry name" value="NAD(P)_OxRdtase_dom_sf"/>
</dbReference>
<dbReference type="InterPro" id="IPR015424">
    <property type="entry name" value="PyrdxlP-dep_Trfase"/>
</dbReference>
<dbReference type="InterPro" id="IPR004839">
    <property type="entry name" value="Aminotransferase_I/II_large"/>
</dbReference>
<dbReference type="EC" id="3.2.1.22" evidence="5"/>
<comment type="similarity">
    <text evidence="4">Belongs to the glycosyl hydrolase 27 family.</text>
</comment>
<dbReference type="InterPro" id="IPR015421">
    <property type="entry name" value="PyrdxlP-dep_Trfase_major"/>
</dbReference>
<reference evidence="13 14" key="1">
    <citation type="submission" date="2016-08" db="EMBL/GenBank/DDBJ databases">
        <authorList>
            <consortium name="Lentinula edodes genome sequencing consortium"/>
            <person name="Sakamoto Y."/>
            <person name="Nakade K."/>
            <person name="Sato S."/>
            <person name="Yoshida Y."/>
            <person name="Miyazaki K."/>
            <person name="Natsume S."/>
            <person name="Konno N."/>
        </authorList>
    </citation>
    <scope>NUCLEOTIDE SEQUENCE [LARGE SCALE GENOMIC DNA]</scope>
    <source>
        <strain evidence="13 14">NBRC 111202</strain>
    </source>
</reference>
<evidence type="ECO:0000313" key="14">
    <source>
        <dbReference type="Proteomes" id="UP000188533"/>
    </source>
</evidence>
<evidence type="ECO:0000256" key="1">
    <source>
        <dbReference type="ARBA" id="ARBA00001255"/>
    </source>
</evidence>
<dbReference type="Gene3D" id="3.40.640.10">
    <property type="entry name" value="Type I PLP-dependent aspartate aminotransferase-like (Major domain)"/>
    <property type="match status" value="1"/>
</dbReference>
<keyword evidence="10" id="KW-0326">Glycosidase</keyword>
<dbReference type="InterPro" id="IPR013785">
    <property type="entry name" value="Aldolase_TIM"/>
</dbReference>
<comment type="similarity">
    <text evidence="3">Belongs to the class-I pyridoxal-phosphate-dependent aminotransferase family.</text>
</comment>
<keyword evidence="7" id="KW-0808">Transferase</keyword>
<comment type="catalytic activity">
    <reaction evidence="1">
        <text>Hydrolysis of terminal, non-reducing alpha-D-galactose residues in alpha-D-galactosides, including galactose oligosaccharides, galactomannans and galactolipids.</text>
        <dbReference type="EC" id="3.2.1.22"/>
    </reaction>
</comment>
<dbReference type="SUPFAM" id="SSF51430">
    <property type="entry name" value="NAD(P)-linked oxidoreductase"/>
    <property type="match status" value="1"/>
</dbReference>
<dbReference type="InterPro" id="IPR050859">
    <property type="entry name" value="Class-I_PLP-dep_aminotransf"/>
</dbReference>
<name>A0A1Q3EKX5_LENED</name>
<evidence type="ECO:0000256" key="4">
    <source>
        <dbReference type="ARBA" id="ARBA00009743"/>
    </source>
</evidence>
<dbReference type="PANTHER" id="PTHR42790">
    <property type="entry name" value="AMINOTRANSFERASE"/>
    <property type="match status" value="1"/>
</dbReference>
<reference evidence="13 14" key="2">
    <citation type="submission" date="2017-02" db="EMBL/GenBank/DDBJ databases">
        <title>A genome survey and senescence transcriptome analysis in Lentinula edodes.</title>
        <authorList>
            <person name="Sakamoto Y."/>
            <person name="Nakade K."/>
            <person name="Sato S."/>
            <person name="Yoshida Y."/>
            <person name="Miyazaki K."/>
            <person name="Natsume S."/>
            <person name="Konno N."/>
        </authorList>
    </citation>
    <scope>NUCLEOTIDE SEQUENCE [LARGE SCALE GENOMIC DNA]</scope>
    <source>
        <strain evidence="13 14">NBRC 111202</strain>
    </source>
</reference>
<feature type="domain" description="NADP-dependent oxidoreductase" evidence="12">
    <location>
        <begin position="928"/>
        <end position="1142"/>
    </location>
</feature>
<dbReference type="AlphaFoldDB" id="A0A1Q3EKX5"/>
<gene>
    <name evidence="13" type="ORF">LENED_009869</name>
</gene>
<dbReference type="CDD" id="cd00609">
    <property type="entry name" value="AAT_like"/>
    <property type="match status" value="1"/>
</dbReference>
<dbReference type="Gene3D" id="3.20.20.100">
    <property type="entry name" value="NADP-dependent oxidoreductase domain"/>
    <property type="match status" value="1"/>
</dbReference>
<dbReference type="GO" id="GO:0005975">
    <property type="term" value="P:carbohydrate metabolic process"/>
    <property type="evidence" value="ECO:0007669"/>
    <property type="project" value="InterPro"/>
</dbReference>
<evidence type="ECO:0000256" key="5">
    <source>
        <dbReference type="ARBA" id="ARBA00012755"/>
    </source>
</evidence>
<keyword evidence="8 13" id="KW-0378">Hydrolase</keyword>
<protein>
    <recommendedName>
        <fullName evidence="5">alpha-galactosidase</fullName>
        <ecNumber evidence="5">3.2.1.22</ecNumber>
    </recommendedName>
</protein>
<dbReference type="PANTHER" id="PTHR42790:SF19">
    <property type="entry name" value="KYNURENINE_ALPHA-AMINOADIPATE AMINOTRANSFERASE, MITOCHONDRIAL"/>
    <property type="match status" value="1"/>
</dbReference>
<organism evidence="13 14">
    <name type="scientific">Lentinula edodes</name>
    <name type="common">Shiitake mushroom</name>
    <name type="synonym">Lentinus edodes</name>
    <dbReference type="NCBI Taxonomy" id="5353"/>
    <lineage>
        <taxon>Eukaryota</taxon>
        <taxon>Fungi</taxon>
        <taxon>Dikarya</taxon>
        <taxon>Basidiomycota</taxon>
        <taxon>Agaricomycotina</taxon>
        <taxon>Agaricomycetes</taxon>
        <taxon>Agaricomycetidae</taxon>
        <taxon>Agaricales</taxon>
        <taxon>Marasmiineae</taxon>
        <taxon>Omphalotaceae</taxon>
        <taxon>Lentinula</taxon>
    </lineage>
</organism>
<evidence type="ECO:0000256" key="8">
    <source>
        <dbReference type="ARBA" id="ARBA00022801"/>
    </source>
</evidence>
<comment type="cofactor">
    <cofactor evidence="2">
        <name>pyridoxal 5'-phosphate</name>
        <dbReference type="ChEBI" id="CHEBI:597326"/>
    </cofactor>
</comment>
<evidence type="ECO:0000313" key="13">
    <source>
        <dbReference type="EMBL" id="GAW07852.1"/>
    </source>
</evidence>
<dbReference type="Proteomes" id="UP000188533">
    <property type="component" value="Unassembled WGS sequence"/>
</dbReference>
<dbReference type="GO" id="GO:0004557">
    <property type="term" value="F:alpha-galactosidase activity"/>
    <property type="evidence" value="ECO:0007669"/>
    <property type="project" value="UniProtKB-EC"/>
</dbReference>
<evidence type="ECO:0000256" key="2">
    <source>
        <dbReference type="ARBA" id="ARBA00001933"/>
    </source>
</evidence>
<dbReference type="Gene3D" id="3.20.20.70">
    <property type="entry name" value="Aldolase class I"/>
    <property type="match status" value="1"/>
</dbReference>
<dbReference type="STRING" id="5353.A0A1Q3EKX5"/>
<dbReference type="EMBL" id="BDGU01000508">
    <property type="protein sequence ID" value="GAW07852.1"/>
    <property type="molecule type" value="Genomic_DNA"/>
</dbReference>
<evidence type="ECO:0000256" key="9">
    <source>
        <dbReference type="ARBA" id="ARBA00022898"/>
    </source>
</evidence>
<keyword evidence="6" id="KW-0032">Aminotransferase</keyword>
<dbReference type="InterPro" id="IPR017853">
    <property type="entry name" value="GH"/>
</dbReference>
<evidence type="ECO:0000256" key="6">
    <source>
        <dbReference type="ARBA" id="ARBA00022576"/>
    </source>
</evidence>
<dbReference type="InterPro" id="IPR023210">
    <property type="entry name" value="NADP_OxRdtase_dom"/>
</dbReference>
<dbReference type="Pfam" id="PF16499">
    <property type="entry name" value="Melibiase_2"/>
    <property type="match status" value="1"/>
</dbReference>
<dbReference type="GO" id="GO:0008483">
    <property type="term" value="F:transaminase activity"/>
    <property type="evidence" value="ECO:0007669"/>
    <property type="project" value="UniProtKB-KW"/>
</dbReference>
<evidence type="ECO:0000259" key="12">
    <source>
        <dbReference type="Pfam" id="PF00248"/>
    </source>
</evidence>
<sequence length="1177" mass="130526">MATQTTHSDGLPIILDPTVNSGTPTMNGNLKIKALPAEFYDQFFSNLGKQLKLSPIRGLFPLEKQPGVISLLAGKPEPSTFPFTSLSFTAKDPANEASETTITIPQDQLAPGLQYSDTAGIPDLLKWITALQEIAHGRKHGINVSGEGQEGWRVSMGTGSQDLIFKSAAAMINPGDSILVESPVYAGVIPIFKNLDCKQIEVPTDALGIRSSSLKDILENWPESEKRPQLLYTVPYGCNPTGMTASLERRKEVLKLARQYNLIILEDDPYYYLYYGKAARPASYFALEATEPCGEEAGDAYAEVGRVLRFDSLSKILSAGLRIGFATGPETILRRVDMLTANANLQVSSLTQLISLRLLDSWGYDKFFLHTRNVSEFYKKKRDVFERELQKWLGGGAPEEGESDEGRLAEWVSPEAGMFFWFKLLVEPASAQPPLPDSEEQDSRTLIETHAFANGVLALPGIPPPLHSLTISTTANGFDAPARGWNSFGLQANPASSPQFAFNQTGIIQQCDHLASTLGGLGFNYCSLDSGWSLPYYGDRHGRIVPDTKLFNMTELADHLHAQGLYLGIYVVPGGFRADRRKTILDTQVRIGDVCSGDNGLARCNWNHTMDGVQQWHNSVVNQFAEWGVDFIKLDFITPGSPDNGVHLPLNTSDDVIAYHKAIKNASRPMRLDISWKLARDEKHFHIWSKNADSFRTDQDINERGSNLTLAAWATVQRAIDNYRQYIVMHTGKDQTLNLFPDMDNLYIGNSLGEDYDGLSKAQRFTIMNHWMGAASNLMLGNDLTKLDAIGLQILTNSFALSVADFASNYPMRPRNPGTGFAYAKQLQAWIGGPDTTGQVMVLLANYGPDQGQGGFDTSLVGVQSVLERREYECTNTGFKCKTGRRGELAGYVGTVLSNQHLPCSSHSVKTPSKMSAKMVPQKSQLNIVMGAMTFGKEGTNGARVHNVKDVEAILDEFLKHSHTEIDTARVYCAGTSEEILGQIDWKAKLKLETKLVARHADPNAAPNQTPVEEIYHTYEDLKKHLLRSLKALNTEQLEMWYLHSPDRLTPYEVTMKAVNDLYKEGYFKKFAISNYMAWEVAEIVGICKANGYILPSAYQGIYNAVHRAAEPELFPCLRKFGISFYEFNPLDGGFFTGRYTSVDSDQVEPGSRFDPNKAQGKVNPDTHYYDLTTLRA</sequence>
<proteinExistence type="inferred from homology"/>
<dbReference type="GO" id="GO:0030170">
    <property type="term" value="F:pyridoxal phosphate binding"/>
    <property type="evidence" value="ECO:0007669"/>
    <property type="project" value="InterPro"/>
</dbReference>
<evidence type="ECO:0000256" key="7">
    <source>
        <dbReference type="ARBA" id="ARBA00022679"/>
    </source>
</evidence>
<dbReference type="InterPro" id="IPR002241">
    <property type="entry name" value="Glyco_hydro_27"/>
</dbReference>
<dbReference type="SUPFAM" id="SSF51445">
    <property type="entry name" value="(Trans)glycosidases"/>
    <property type="match status" value="1"/>
</dbReference>
<dbReference type="Pfam" id="PF00155">
    <property type="entry name" value="Aminotran_1_2"/>
    <property type="match status" value="1"/>
</dbReference>
<feature type="domain" description="Aminotransferase class I/classII large" evidence="11">
    <location>
        <begin position="114"/>
        <end position="427"/>
    </location>
</feature>
<evidence type="ECO:0000256" key="3">
    <source>
        <dbReference type="ARBA" id="ARBA00007441"/>
    </source>
</evidence>
<dbReference type="GO" id="GO:1901605">
    <property type="term" value="P:alpha-amino acid metabolic process"/>
    <property type="evidence" value="ECO:0007669"/>
    <property type="project" value="TreeGrafter"/>
</dbReference>
<dbReference type="SUPFAM" id="SSF53383">
    <property type="entry name" value="PLP-dependent transferases"/>
    <property type="match status" value="1"/>
</dbReference>
<comment type="caution">
    <text evidence="13">The sequence shown here is derived from an EMBL/GenBank/DDBJ whole genome shotgun (WGS) entry which is preliminary data.</text>
</comment>
<evidence type="ECO:0000259" key="11">
    <source>
        <dbReference type="Pfam" id="PF00155"/>
    </source>
</evidence>
<evidence type="ECO:0000256" key="10">
    <source>
        <dbReference type="ARBA" id="ARBA00023295"/>
    </source>
</evidence>
<accession>A0A1Q3EKX5</accession>
<keyword evidence="9" id="KW-0663">Pyridoxal phosphate</keyword>
<keyword evidence="14" id="KW-1185">Reference proteome</keyword>
<dbReference type="CDD" id="cd14792">
    <property type="entry name" value="GH27"/>
    <property type="match status" value="1"/>
</dbReference>
<dbReference type="Pfam" id="PF00248">
    <property type="entry name" value="Aldo_ket_red"/>
    <property type="match status" value="1"/>
</dbReference>